<evidence type="ECO:0000256" key="1">
    <source>
        <dbReference type="ARBA" id="ARBA00025793"/>
    </source>
</evidence>
<dbReference type="InterPro" id="IPR015425">
    <property type="entry name" value="FH2_Formin"/>
</dbReference>
<comment type="similarity">
    <text evidence="1">Belongs to the formin-like family. Class-I subfamily.</text>
</comment>
<proteinExistence type="inferred from homology"/>
<feature type="compositionally biased region" description="Pro residues" evidence="3">
    <location>
        <begin position="22"/>
        <end position="34"/>
    </location>
</feature>
<feature type="domain" description="FH2" evidence="5">
    <location>
        <begin position="253"/>
        <end position="686"/>
    </location>
</feature>
<dbReference type="InterPro" id="IPR042201">
    <property type="entry name" value="FH2_Formin_sf"/>
</dbReference>
<keyword evidence="7" id="KW-1185">Reference proteome</keyword>
<dbReference type="Gene3D" id="1.20.58.2220">
    <property type="entry name" value="Formin, FH2 domain"/>
    <property type="match status" value="1"/>
</dbReference>
<evidence type="ECO:0000256" key="4">
    <source>
        <dbReference type="SAM" id="Phobius"/>
    </source>
</evidence>
<organism evidence="6 7">
    <name type="scientific">Sphagnum jensenii</name>
    <dbReference type="NCBI Taxonomy" id="128206"/>
    <lineage>
        <taxon>Eukaryota</taxon>
        <taxon>Viridiplantae</taxon>
        <taxon>Streptophyta</taxon>
        <taxon>Embryophyta</taxon>
        <taxon>Bryophyta</taxon>
        <taxon>Sphagnophytina</taxon>
        <taxon>Sphagnopsida</taxon>
        <taxon>Sphagnales</taxon>
        <taxon>Sphagnaceae</taxon>
        <taxon>Sphagnum</taxon>
    </lineage>
</organism>
<keyword evidence="4" id="KW-0472">Membrane</keyword>
<dbReference type="EMBL" id="OZ020103">
    <property type="protein sequence ID" value="CAK9277511.1"/>
    <property type="molecule type" value="Genomic_DNA"/>
</dbReference>
<accession>A0ABP0XHW9</accession>
<sequence>MHPVDPPHPVLRISHSGSLPPIKTPRTPPPPPPPLHEKNKNHDPPKPLAQKKRTQISSPTLQIPKIPPPSTTAVAARKRTRSLISAPVPSPVGGLTSGTNHSAVVIGVVVATCITLGVAVALFCIYRRWKIRKGPGSQKPLLYPSPTASGLEQYSWGYGQFKPPSVPFRPSTRPPEYREQQLTPKVSGKPASNNTGSVGQGPPPPPPPPPRGGPPPPPPPPPRGGPPPPPPPPPRGGPPPPPPPPPRQPTEAPSSPPKPLSKLKPLHWDKVKAAPDQSMVWDNLSKSFELDPAVLEALFGIQPAAPKKEQTKKPVASSAMAGQYAILDSRKAHNFSIQLRALGLTRREVCEALMEGDGLSIEVLETLVKVAPSDEEKKKFWNYSGNGLDLGPADRFLQGVLEVPNAFSRLNAMLYRAQYQDELHEIQDAIAILEMACKELKGSRTFRKLLEAVLKTGNRLNMGTFRGDARAFKLDNLLKLADVKGTDGKTTLLHFVIQEIIKSEAIRVARMASDNLNMDRPNVEDTKKMGMDVVMALPSELANARRAGGLDISSLKMAVMKLVNGLLGIRVQVQEGRYTNTDGMVAKKTTIDLSEDNFQAAMQVFVNEAETNVGLAQSDLDEVLRLVKKVSIYFYGELAAKDDSQPLKVFVVVREFLTMLEQACKDVIKANAQLNKSDPQVAKISSSSQQQQSSRAATNS</sequence>
<feature type="compositionally biased region" description="Basic and acidic residues" evidence="3">
    <location>
        <begin position="35"/>
        <end position="45"/>
    </location>
</feature>
<feature type="compositionally biased region" description="Polar residues" evidence="3">
    <location>
        <begin position="180"/>
        <end position="197"/>
    </location>
</feature>
<dbReference type="PANTHER" id="PTHR23213:SF368">
    <property type="entry name" value="HISTONE H3-K79 METHYLTRANSFERASE"/>
    <property type="match status" value="1"/>
</dbReference>
<protein>
    <recommendedName>
        <fullName evidence="2">Formin-like protein</fullName>
    </recommendedName>
</protein>
<name>A0ABP0XHW9_9BRYO</name>
<dbReference type="Proteomes" id="UP001497444">
    <property type="component" value="Chromosome 8"/>
</dbReference>
<feature type="region of interest" description="Disordered" evidence="3">
    <location>
        <begin position="679"/>
        <end position="700"/>
    </location>
</feature>
<evidence type="ECO:0000256" key="2">
    <source>
        <dbReference type="RuleBase" id="RU361260"/>
    </source>
</evidence>
<gene>
    <name evidence="6" type="ORF">CSSPJE1EN1_LOCUS22989</name>
</gene>
<feature type="compositionally biased region" description="Pro residues" evidence="3">
    <location>
        <begin position="201"/>
        <end position="259"/>
    </location>
</feature>
<feature type="region of interest" description="Disordered" evidence="3">
    <location>
        <begin position="1"/>
        <end position="72"/>
    </location>
</feature>
<feature type="compositionally biased region" description="Low complexity" evidence="3">
    <location>
        <begin position="685"/>
        <end position="694"/>
    </location>
</feature>
<feature type="region of interest" description="Disordered" evidence="3">
    <location>
        <begin position="165"/>
        <end position="263"/>
    </location>
</feature>
<dbReference type="SUPFAM" id="SSF101447">
    <property type="entry name" value="Formin homology 2 domain (FH2 domain)"/>
    <property type="match status" value="1"/>
</dbReference>
<dbReference type="PROSITE" id="PS51444">
    <property type="entry name" value="FH2"/>
    <property type="match status" value="1"/>
</dbReference>
<evidence type="ECO:0000313" key="6">
    <source>
        <dbReference type="EMBL" id="CAK9277511.1"/>
    </source>
</evidence>
<dbReference type="SMART" id="SM00498">
    <property type="entry name" value="FH2"/>
    <property type="match status" value="1"/>
</dbReference>
<keyword evidence="4" id="KW-0812">Transmembrane</keyword>
<evidence type="ECO:0000256" key="3">
    <source>
        <dbReference type="SAM" id="MobiDB-lite"/>
    </source>
</evidence>
<dbReference type="PANTHER" id="PTHR23213">
    <property type="entry name" value="FORMIN-RELATED"/>
    <property type="match status" value="1"/>
</dbReference>
<reference evidence="6" key="1">
    <citation type="submission" date="2024-02" db="EMBL/GenBank/DDBJ databases">
        <authorList>
            <consortium name="ELIXIR-Norway"/>
            <consortium name="Elixir Norway"/>
        </authorList>
    </citation>
    <scope>NUCLEOTIDE SEQUENCE</scope>
</reference>
<keyword evidence="4" id="KW-1133">Transmembrane helix</keyword>
<evidence type="ECO:0000313" key="7">
    <source>
        <dbReference type="Proteomes" id="UP001497444"/>
    </source>
</evidence>
<dbReference type="Pfam" id="PF02181">
    <property type="entry name" value="FH2"/>
    <property type="match status" value="1"/>
</dbReference>
<evidence type="ECO:0000259" key="5">
    <source>
        <dbReference type="PROSITE" id="PS51444"/>
    </source>
</evidence>
<dbReference type="InterPro" id="IPR027643">
    <property type="entry name" value="Formin-like_plant"/>
</dbReference>
<feature type="transmembrane region" description="Helical" evidence="4">
    <location>
        <begin position="103"/>
        <end position="126"/>
    </location>
</feature>